<reference evidence="1" key="1">
    <citation type="submission" date="2020-10" db="EMBL/GenBank/DDBJ databases">
        <title>Novel bacteriophages targeting Providencia spp. as potential agents for phage therapy.</title>
        <authorList>
            <person name="Rakov C."/>
            <person name="Alkalay-Oren S."/>
            <person name="Coppenhagen-Glazer S."/>
            <person name="Hazan R."/>
        </authorList>
    </citation>
    <scope>NUCLEOTIDE SEQUENCE</scope>
</reference>
<keyword evidence="2" id="KW-1185">Reference proteome</keyword>
<evidence type="ECO:0000313" key="1">
    <source>
        <dbReference type="EMBL" id="QPB12078.1"/>
    </source>
</evidence>
<dbReference type="RefSeq" id="YP_010675219.1">
    <property type="nucleotide sequence ID" value="NC_071000.1"/>
</dbReference>
<dbReference type="EMBL" id="MW057856">
    <property type="protein sequence ID" value="QPB12078.1"/>
    <property type="molecule type" value="Genomic_DNA"/>
</dbReference>
<organism evidence="1 2">
    <name type="scientific">Providencia phage PSTCR4</name>
    <dbReference type="NCBI Taxonomy" id="2783546"/>
    <lineage>
        <taxon>Viruses</taxon>
        <taxon>Duplodnaviria</taxon>
        <taxon>Heunggongvirae</taxon>
        <taxon>Uroviricota</taxon>
        <taxon>Caudoviricetes</taxon>
        <taxon>Craquatrovirus</taxon>
        <taxon>Craquatrovirus PSTCR4</taxon>
    </lineage>
</organism>
<dbReference type="Pfam" id="PF23791">
    <property type="entry name" value="DUF7173"/>
    <property type="match status" value="1"/>
</dbReference>
<proteinExistence type="predicted"/>
<evidence type="ECO:0000313" key="2">
    <source>
        <dbReference type="Proteomes" id="UP000662885"/>
    </source>
</evidence>
<dbReference type="KEGG" id="vg:77951541"/>
<protein>
    <submittedName>
        <fullName evidence="1">Uncharacterized protein</fullName>
    </submittedName>
</protein>
<name>A0A873WRY5_9CAUD</name>
<sequence length="137" mass="15805">MSKPVFVIQNDEHAMQQLAEWYRLADQLRSIKETEMALRTALSRYFFPNPKVGINKHELPDGAILAMEHKLSYKVLPELMESVRKQCAEMQINIDDYIKSKPELKIKEYKTLTGEAKEVFGQLVEIKPASPTLKITL</sequence>
<dbReference type="Proteomes" id="UP000662885">
    <property type="component" value="Segment"/>
</dbReference>
<accession>A0A873WRY5</accession>
<dbReference type="InterPro" id="IPR055597">
    <property type="entry name" value="DUF7173"/>
</dbReference>
<dbReference type="GeneID" id="77951541"/>